<feature type="transmembrane region" description="Helical" evidence="1">
    <location>
        <begin position="54"/>
        <end position="72"/>
    </location>
</feature>
<gene>
    <name evidence="2" type="ORF">PV383_28625</name>
</gene>
<keyword evidence="3" id="KW-1185">Reference proteome</keyword>
<dbReference type="EMBL" id="JARAWJ010000024">
    <property type="protein sequence ID" value="MDX3041127.1"/>
    <property type="molecule type" value="Genomic_DNA"/>
</dbReference>
<evidence type="ECO:0000313" key="2">
    <source>
        <dbReference type="EMBL" id="MDX3041127.1"/>
    </source>
</evidence>
<name>A0ABU4MX39_9ACTN</name>
<evidence type="ECO:0000256" key="1">
    <source>
        <dbReference type="SAM" id="Phobius"/>
    </source>
</evidence>
<accession>A0ABU4MX39</accession>
<protein>
    <recommendedName>
        <fullName evidence="4">Integral membrane protein</fullName>
    </recommendedName>
</protein>
<organism evidence="2 3">
    <name type="scientific">Streptomyces caniscabiei</name>
    <dbReference type="NCBI Taxonomy" id="2746961"/>
    <lineage>
        <taxon>Bacteria</taxon>
        <taxon>Bacillati</taxon>
        <taxon>Actinomycetota</taxon>
        <taxon>Actinomycetes</taxon>
        <taxon>Kitasatosporales</taxon>
        <taxon>Streptomycetaceae</taxon>
        <taxon>Streptomyces</taxon>
    </lineage>
</organism>
<evidence type="ECO:0008006" key="4">
    <source>
        <dbReference type="Google" id="ProtNLM"/>
    </source>
</evidence>
<keyword evidence="1" id="KW-0812">Transmembrane</keyword>
<dbReference type="RefSeq" id="WP_143110753.1">
    <property type="nucleotide sequence ID" value="NZ_JABXWF010000020.1"/>
</dbReference>
<keyword evidence="1" id="KW-0472">Membrane</keyword>
<sequence>MIRHIRCAAGPFDYLSIPTVPGFTGRMPKKTHRTKRPTVHGAPETAHTALVERTLDLIALVGLLAVVAAVFLLAGPEAFAAVTSVGTGLFAAWRGHRRQT</sequence>
<evidence type="ECO:0000313" key="3">
    <source>
        <dbReference type="Proteomes" id="UP001282474"/>
    </source>
</evidence>
<comment type="caution">
    <text evidence="2">The sequence shown here is derived from an EMBL/GenBank/DDBJ whole genome shotgun (WGS) entry which is preliminary data.</text>
</comment>
<reference evidence="2 3" key="1">
    <citation type="journal article" date="2023" name="Microb. Genom.">
        <title>Mesoterricola silvestris gen. nov., sp. nov., Mesoterricola sediminis sp. nov., Geothrix oryzae sp. nov., Geothrix edaphica sp. nov., Geothrix rubra sp. nov., and Geothrix limicola sp. nov., six novel members of Acidobacteriota isolated from soils.</title>
        <authorList>
            <person name="Weisberg A.J."/>
            <person name="Pearce E."/>
            <person name="Kramer C.G."/>
            <person name="Chang J.H."/>
            <person name="Clarke C.R."/>
        </authorList>
    </citation>
    <scope>NUCLEOTIDE SEQUENCE [LARGE SCALE GENOMIC DNA]</scope>
    <source>
        <strain evidence="2 3">NE20-4-1</strain>
    </source>
</reference>
<proteinExistence type="predicted"/>
<dbReference type="Proteomes" id="UP001282474">
    <property type="component" value="Unassembled WGS sequence"/>
</dbReference>
<keyword evidence="1" id="KW-1133">Transmembrane helix</keyword>